<dbReference type="GO" id="GO:0005886">
    <property type="term" value="C:plasma membrane"/>
    <property type="evidence" value="ECO:0007669"/>
    <property type="project" value="UniProtKB-SubCell"/>
</dbReference>
<dbReference type="RefSeq" id="WP_125080979.1">
    <property type="nucleotide sequence ID" value="NZ_CP034248.1"/>
</dbReference>
<keyword evidence="11" id="KW-1185">Reference proteome</keyword>
<evidence type="ECO:0000256" key="6">
    <source>
        <dbReference type="ARBA" id="ARBA00038076"/>
    </source>
</evidence>
<dbReference type="Proteomes" id="UP000273145">
    <property type="component" value="Chromosome"/>
</dbReference>
<evidence type="ECO:0000256" key="1">
    <source>
        <dbReference type="ARBA" id="ARBA00004651"/>
    </source>
</evidence>
<comment type="similarity">
    <text evidence="6">Belongs to the ABC-4 integral membrane protein family.</text>
</comment>
<feature type="transmembrane region" description="Helical" evidence="7">
    <location>
        <begin position="272"/>
        <end position="296"/>
    </location>
</feature>
<evidence type="ECO:0000256" key="4">
    <source>
        <dbReference type="ARBA" id="ARBA00022989"/>
    </source>
</evidence>
<keyword evidence="3 7" id="KW-0812">Transmembrane</keyword>
<dbReference type="AlphaFoldDB" id="A0A3Q8S3C1"/>
<name>A0A3Q8S3C1_9BACL</name>
<dbReference type="Pfam" id="PF12704">
    <property type="entry name" value="MacB_PCD"/>
    <property type="match status" value="1"/>
</dbReference>
<dbReference type="InterPro" id="IPR025857">
    <property type="entry name" value="MacB_PCD"/>
</dbReference>
<evidence type="ECO:0000256" key="5">
    <source>
        <dbReference type="ARBA" id="ARBA00023136"/>
    </source>
</evidence>
<comment type="subcellular location">
    <subcellularLocation>
        <location evidence="1">Cell membrane</location>
        <topology evidence="1">Multi-pass membrane protein</topology>
    </subcellularLocation>
</comment>
<gene>
    <name evidence="10" type="ORF">EIM92_00375</name>
</gene>
<evidence type="ECO:0000259" key="9">
    <source>
        <dbReference type="Pfam" id="PF12704"/>
    </source>
</evidence>
<feature type="transmembrane region" description="Helical" evidence="7">
    <location>
        <begin position="317"/>
        <end position="346"/>
    </location>
</feature>
<dbReference type="InterPro" id="IPR050250">
    <property type="entry name" value="Macrolide_Exporter_MacB"/>
</dbReference>
<evidence type="ECO:0000313" key="11">
    <source>
        <dbReference type="Proteomes" id="UP000273145"/>
    </source>
</evidence>
<accession>A0A3Q8S3C1</accession>
<dbReference type="Pfam" id="PF02687">
    <property type="entry name" value="FtsX"/>
    <property type="match status" value="1"/>
</dbReference>
<dbReference type="GO" id="GO:0022857">
    <property type="term" value="F:transmembrane transporter activity"/>
    <property type="evidence" value="ECO:0007669"/>
    <property type="project" value="TreeGrafter"/>
</dbReference>
<feature type="transmembrane region" description="Helical" evidence="7">
    <location>
        <begin position="21"/>
        <end position="42"/>
    </location>
</feature>
<proteinExistence type="inferred from homology"/>
<keyword evidence="5 7" id="KW-0472">Membrane</keyword>
<evidence type="ECO:0000256" key="7">
    <source>
        <dbReference type="SAM" id="Phobius"/>
    </source>
</evidence>
<organism evidence="10 11">
    <name type="scientific">Paenibacillus lentus</name>
    <dbReference type="NCBI Taxonomy" id="1338368"/>
    <lineage>
        <taxon>Bacteria</taxon>
        <taxon>Bacillati</taxon>
        <taxon>Bacillota</taxon>
        <taxon>Bacilli</taxon>
        <taxon>Bacillales</taxon>
        <taxon>Paenibacillaceae</taxon>
        <taxon>Paenibacillus</taxon>
    </lineage>
</organism>
<dbReference type="EMBL" id="CP034248">
    <property type="protein sequence ID" value="AZK44842.1"/>
    <property type="molecule type" value="Genomic_DNA"/>
</dbReference>
<dbReference type="PANTHER" id="PTHR30572">
    <property type="entry name" value="MEMBRANE COMPONENT OF TRANSPORTER-RELATED"/>
    <property type="match status" value="1"/>
</dbReference>
<evidence type="ECO:0000259" key="8">
    <source>
        <dbReference type="Pfam" id="PF02687"/>
    </source>
</evidence>
<dbReference type="KEGG" id="plen:EIM92_00375"/>
<reference evidence="10 11" key="1">
    <citation type="submission" date="2018-11" db="EMBL/GenBank/DDBJ databases">
        <title>Genome sequencing of Paenibacillus lentus DSM25539(T).</title>
        <authorList>
            <person name="Kook J.-K."/>
            <person name="Park S.-N."/>
            <person name="Lim Y.K."/>
        </authorList>
    </citation>
    <scope>NUCLEOTIDE SEQUENCE [LARGE SCALE GENOMIC DNA]</scope>
    <source>
        <strain evidence="10 11">DSM 25539</strain>
    </source>
</reference>
<sequence>MSIWESILIALDNLRLNKLRSFLTMIGIVFGVAAVVTVVSIGQAGQSSILSIVSVYEDGYFVIFENQMESSGDNDTDFRLRDLTEIRKLDGVKYASSSLPYSMTMKHKKETLRFTITATTSQTNRMQKIDMVAGRFFTSQEERGRQRVIVVEKKFAEEVYGSEQSAIGRKLVLSDGTFRIVGVFKPQESILSGFEGQQYSAFAPITAMPGSNERFRALEAVASSPENIEETMERVKKWLADLNNVDQSAYMSQTGKDAEEMVSSTFSILQTIIGSIAGISLLVGGIGVMNIMLVSVTERTREIGIRKAIGATPGTIMLQFMIEAVVLCFIGGTAGALLGLGAAYLFSTISGWPFVVSMWAILLAFGFSAAVGIFFGLYPANKASKLHPIEALRYE</sequence>
<feature type="domain" description="ABC3 transporter permease C-terminal" evidence="8">
    <location>
        <begin position="275"/>
        <end position="388"/>
    </location>
</feature>
<keyword evidence="2" id="KW-1003">Cell membrane</keyword>
<evidence type="ECO:0000256" key="2">
    <source>
        <dbReference type="ARBA" id="ARBA00022475"/>
    </source>
</evidence>
<dbReference type="OrthoDB" id="9770036at2"/>
<dbReference type="PANTHER" id="PTHR30572:SF4">
    <property type="entry name" value="ABC TRANSPORTER PERMEASE YTRF"/>
    <property type="match status" value="1"/>
</dbReference>
<protein>
    <submittedName>
        <fullName evidence="10">FtsX-like permease family protein</fullName>
    </submittedName>
</protein>
<feature type="domain" description="MacB-like periplasmic core" evidence="9">
    <location>
        <begin position="21"/>
        <end position="237"/>
    </location>
</feature>
<feature type="transmembrane region" description="Helical" evidence="7">
    <location>
        <begin position="352"/>
        <end position="378"/>
    </location>
</feature>
<keyword evidence="4 7" id="KW-1133">Transmembrane helix</keyword>
<evidence type="ECO:0000256" key="3">
    <source>
        <dbReference type="ARBA" id="ARBA00022692"/>
    </source>
</evidence>
<evidence type="ECO:0000313" key="10">
    <source>
        <dbReference type="EMBL" id="AZK44842.1"/>
    </source>
</evidence>
<dbReference type="InterPro" id="IPR003838">
    <property type="entry name" value="ABC3_permease_C"/>
</dbReference>